<keyword evidence="3" id="KW-1185">Reference proteome</keyword>
<reference evidence="2" key="1">
    <citation type="submission" date="2020-04" db="EMBL/GenBank/DDBJ databases">
        <title>Genome Assembly and Annotation of Botryosphaeria dothidea sdau 11-99, a Latent Pathogen of Apple Fruit Ring Rot in China.</title>
        <authorList>
            <person name="Yu C."/>
            <person name="Diao Y."/>
            <person name="Lu Q."/>
            <person name="Zhao J."/>
            <person name="Cui S."/>
            <person name="Peng C."/>
            <person name="He B."/>
            <person name="Liu H."/>
        </authorList>
    </citation>
    <scope>NUCLEOTIDE SEQUENCE [LARGE SCALE GENOMIC DNA]</scope>
    <source>
        <strain evidence="2">Sdau11-99</strain>
    </source>
</reference>
<dbReference type="AlphaFoldDB" id="A0A8H4N1I6"/>
<evidence type="ECO:0000256" key="1">
    <source>
        <dbReference type="SAM" id="MobiDB-lite"/>
    </source>
</evidence>
<dbReference type="EMBL" id="WWBZ02000040">
    <property type="protein sequence ID" value="KAF4305500.1"/>
    <property type="molecule type" value="Genomic_DNA"/>
</dbReference>
<feature type="compositionally biased region" description="Polar residues" evidence="1">
    <location>
        <begin position="506"/>
        <end position="543"/>
    </location>
</feature>
<feature type="compositionally biased region" description="Basic and acidic residues" evidence="1">
    <location>
        <begin position="269"/>
        <end position="279"/>
    </location>
</feature>
<sequence length="605" mass="66239">MADIQSWMRKTIQPVRTRTPTFPLTSDERRGTIDTSSLSESSTPQRRPGPRKKISTYFSKPTKSPEDTITEIWSSGTSADNVSAPDITMMVDAIFIKLCNRPFDGLPAQMNSSILHVIESYRGLSFEKEHVDDQLKETAGRLEEVEKTWENEELAFRAEIKRLELIIARGKNGMSRLMASRQESVVNRKRYSRTQAATIMPVSMETAAMKKHEVHSENSQQVPSISPSSRERVLSIQLFSAVNHDIPVGTPPQENLYSAFGKVPGFKNGPKEPSVKDRFSLPGNESLGTDVSKKSSASGDNVPTKQGNPGTSVKNDMARDFQDIKYMASAIAESRGLRVEQILPKLIELFDNAEEQLEIPAKSEAMQRTPTGPQIRRPPSWIPGDDTSAWVDAGTVPTIRPPLRTLDSFASSRCETMSDLSASSSDESEGDSALKRPSKIPSPSHDKGLARSRQEQRSSVVTVMGGPDRLETELLSSSASSRRTAFRNSSDRLDSTAALGPRLLQQKPQMSSRHSLSVSTAQGGATSSPDAPTADSTAETPQKSSPPPVTGRTSGQLSLRQKTNQVDSAVGVADARSARSSETTISRTDPVKDGARQWTNQKRTR</sequence>
<proteinExistence type="predicted"/>
<feature type="region of interest" description="Disordered" evidence="1">
    <location>
        <begin position="267"/>
        <end position="316"/>
    </location>
</feature>
<feature type="compositionally biased region" description="Polar residues" evidence="1">
    <location>
        <begin position="14"/>
        <end position="24"/>
    </location>
</feature>
<dbReference type="OrthoDB" id="5430717at2759"/>
<feature type="compositionally biased region" description="Low complexity" evidence="1">
    <location>
        <begin position="473"/>
        <end position="483"/>
    </location>
</feature>
<evidence type="ECO:0000313" key="2">
    <source>
        <dbReference type="EMBL" id="KAF4305500.1"/>
    </source>
</evidence>
<dbReference type="Proteomes" id="UP000572817">
    <property type="component" value="Unassembled WGS sequence"/>
</dbReference>
<accession>A0A8H4N1I6</accession>
<feature type="compositionally biased region" description="Polar residues" evidence="1">
    <location>
        <begin position="33"/>
        <end position="45"/>
    </location>
</feature>
<feature type="compositionally biased region" description="Polar residues" evidence="1">
    <location>
        <begin position="286"/>
        <end position="314"/>
    </location>
</feature>
<feature type="compositionally biased region" description="Basic and acidic residues" evidence="1">
    <location>
        <begin position="444"/>
        <end position="456"/>
    </location>
</feature>
<feature type="region of interest" description="Disordered" evidence="1">
    <location>
        <begin position="417"/>
        <end position="605"/>
    </location>
</feature>
<feature type="region of interest" description="Disordered" evidence="1">
    <location>
        <begin position="1"/>
        <end position="66"/>
    </location>
</feature>
<gene>
    <name evidence="2" type="ORF">GTA08_BOTSDO06630</name>
</gene>
<organism evidence="2 3">
    <name type="scientific">Botryosphaeria dothidea</name>
    <dbReference type="NCBI Taxonomy" id="55169"/>
    <lineage>
        <taxon>Eukaryota</taxon>
        <taxon>Fungi</taxon>
        <taxon>Dikarya</taxon>
        <taxon>Ascomycota</taxon>
        <taxon>Pezizomycotina</taxon>
        <taxon>Dothideomycetes</taxon>
        <taxon>Dothideomycetes incertae sedis</taxon>
        <taxon>Botryosphaeriales</taxon>
        <taxon>Botryosphaeriaceae</taxon>
        <taxon>Botryosphaeria</taxon>
    </lineage>
</organism>
<feature type="compositionally biased region" description="Polar residues" evidence="1">
    <location>
        <begin position="551"/>
        <end position="567"/>
    </location>
</feature>
<evidence type="ECO:0000313" key="3">
    <source>
        <dbReference type="Proteomes" id="UP000572817"/>
    </source>
</evidence>
<name>A0A8H4N1I6_9PEZI</name>
<feature type="region of interest" description="Disordered" evidence="1">
    <location>
        <begin position="362"/>
        <end position="403"/>
    </location>
</feature>
<protein>
    <submittedName>
        <fullName evidence="2">Uncharacterized protein</fullName>
    </submittedName>
</protein>
<feature type="compositionally biased region" description="Polar residues" evidence="1">
    <location>
        <begin position="578"/>
        <end position="587"/>
    </location>
</feature>
<comment type="caution">
    <text evidence="2">The sequence shown here is derived from an EMBL/GenBank/DDBJ whole genome shotgun (WGS) entry which is preliminary data.</text>
</comment>